<dbReference type="Proteomes" id="UP000479710">
    <property type="component" value="Unassembled WGS sequence"/>
</dbReference>
<reference evidence="2 3" key="1">
    <citation type="submission" date="2019-11" db="EMBL/GenBank/DDBJ databases">
        <title>Whole genome sequence of Oryza granulata.</title>
        <authorList>
            <person name="Li W."/>
        </authorList>
    </citation>
    <scope>NUCLEOTIDE SEQUENCE [LARGE SCALE GENOMIC DNA]</scope>
    <source>
        <strain evidence="3">cv. Menghai</strain>
        <tissue evidence="2">Leaf</tissue>
    </source>
</reference>
<evidence type="ECO:0000256" key="1">
    <source>
        <dbReference type="SAM" id="MobiDB-lite"/>
    </source>
</evidence>
<proteinExistence type="predicted"/>
<comment type="caution">
    <text evidence="2">The sequence shown here is derived from an EMBL/GenBank/DDBJ whole genome shotgun (WGS) entry which is preliminary data.</text>
</comment>
<dbReference type="AlphaFoldDB" id="A0A6G1EEW7"/>
<feature type="compositionally biased region" description="Low complexity" evidence="1">
    <location>
        <begin position="53"/>
        <end position="65"/>
    </location>
</feature>
<feature type="region of interest" description="Disordered" evidence="1">
    <location>
        <begin position="43"/>
        <end position="65"/>
    </location>
</feature>
<name>A0A6G1EEW7_9ORYZ</name>
<accession>A0A6G1EEW7</accession>
<protein>
    <submittedName>
        <fullName evidence="2">Uncharacterized protein</fullName>
    </submittedName>
</protein>
<sequence>MGLERRAWRRCGSLELETMTSTTAALGVAAVRRWAPVVTAVQRGKGNRACDTSPSSSSSSSPSQS</sequence>
<evidence type="ECO:0000313" key="3">
    <source>
        <dbReference type="Proteomes" id="UP000479710"/>
    </source>
</evidence>
<gene>
    <name evidence="2" type="ORF">E2562_005289</name>
</gene>
<organism evidence="2 3">
    <name type="scientific">Oryza meyeriana var. granulata</name>
    <dbReference type="NCBI Taxonomy" id="110450"/>
    <lineage>
        <taxon>Eukaryota</taxon>
        <taxon>Viridiplantae</taxon>
        <taxon>Streptophyta</taxon>
        <taxon>Embryophyta</taxon>
        <taxon>Tracheophyta</taxon>
        <taxon>Spermatophyta</taxon>
        <taxon>Magnoliopsida</taxon>
        <taxon>Liliopsida</taxon>
        <taxon>Poales</taxon>
        <taxon>Poaceae</taxon>
        <taxon>BOP clade</taxon>
        <taxon>Oryzoideae</taxon>
        <taxon>Oryzeae</taxon>
        <taxon>Oryzinae</taxon>
        <taxon>Oryza</taxon>
        <taxon>Oryza meyeriana</taxon>
    </lineage>
</organism>
<dbReference type="EMBL" id="SPHZ02000003">
    <property type="protein sequence ID" value="KAF0923328.1"/>
    <property type="molecule type" value="Genomic_DNA"/>
</dbReference>
<evidence type="ECO:0000313" key="2">
    <source>
        <dbReference type="EMBL" id="KAF0923328.1"/>
    </source>
</evidence>
<keyword evidence="3" id="KW-1185">Reference proteome</keyword>